<evidence type="ECO:0000313" key="3">
    <source>
        <dbReference type="Proteomes" id="UP000215483"/>
    </source>
</evidence>
<evidence type="ECO:0000256" key="1">
    <source>
        <dbReference type="SAM" id="Coils"/>
    </source>
</evidence>
<comment type="caution">
    <text evidence="2">The sequence shown here is derived from an EMBL/GenBank/DDBJ whole genome shotgun (WGS) entry which is preliminary data.</text>
</comment>
<dbReference type="Gene3D" id="1.20.5.340">
    <property type="match status" value="1"/>
</dbReference>
<dbReference type="InterPro" id="IPR046229">
    <property type="entry name" value="TnpC-like"/>
</dbReference>
<keyword evidence="1" id="KW-0175">Coiled coil</keyword>
<dbReference type="EMBL" id="MCGQ01000009">
    <property type="protein sequence ID" value="OXY97256.1"/>
    <property type="molecule type" value="Genomic_DNA"/>
</dbReference>
<dbReference type="AlphaFoldDB" id="A0A233SNM9"/>
<proteinExistence type="predicted"/>
<keyword evidence="3" id="KW-1185">Reference proteome</keyword>
<reference evidence="2 3" key="1">
    <citation type="submission" date="2016-07" db="EMBL/GenBank/DDBJ databases">
        <title>Draft genome of Streptomyces diastatochromogenes.</title>
        <authorList>
            <person name="Podduturi R."/>
            <person name="Lukassen M.B."/>
            <person name="Clausen N."/>
            <person name="Nielsen J.L."/>
            <person name="Jorgensen N.O."/>
        </authorList>
    </citation>
    <scope>NUCLEOTIDE SEQUENCE [LARGE SCALE GENOMIC DNA]</scope>
    <source>
        <strain evidence="2 3">DSM 40608</strain>
    </source>
</reference>
<gene>
    <name evidence="2" type="ORF">BEK98_10045</name>
</gene>
<organism evidence="2 3">
    <name type="scientific">Streptomyces diastatochromogenes</name>
    <dbReference type="NCBI Taxonomy" id="42236"/>
    <lineage>
        <taxon>Bacteria</taxon>
        <taxon>Bacillati</taxon>
        <taxon>Actinomycetota</taxon>
        <taxon>Actinomycetes</taxon>
        <taxon>Kitasatosporales</taxon>
        <taxon>Streptomycetaceae</taxon>
        <taxon>Streptomyces</taxon>
    </lineage>
</organism>
<accession>A0A233SNM9</accession>
<protein>
    <submittedName>
        <fullName evidence="2">Uncharacterized protein</fullName>
    </submittedName>
</protein>
<feature type="coiled-coil region" evidence="1">
    <location>
        <begin position="88"/>
        <end position="170"/>
    </location>
</feature>
<name>A0A233SNM9_STRDA</name>
<dbReference type="OrthoDB" id="4292806at2"/>
<dbReference type="RefSeq" id="WP_094216118.1">
    <property type="nucleotide sequence ID" value="NZ_MCGQ01000009.1"/>
</dbReference>
<dbReference type="Proteomes" id="UP000215483">
    <property type="component" value="Unassembled WGS sequence"/>
</dbReference>
<sequence>MTSDGAMAEGRRADAERRRQRVLKVIDSAAKGGEEITVSSIARAAGVDRSFLYRHRDLLTHLHSVASTPATSADRAERVSRASLQADLAHALAQNRRLATRVQQLEKRLSQLLGEQAWRDSGLGAAADLDQLQRHVTTLEQRMVDLQSQLEERTEELQAARAANRELTRSLNHSHR</sequence>
<dbReference type="Pfam" id="PF19776">
    <property type="entry name" value="DUF6262"/>
    <property type="match status" value="1"/>
</dbReference>
<evidence type="ECO:0000313" key="2">
    <source>
        <dbReference type="EMBL" id="OXY97256.1"/>
    </source>
</evidence>